<reference evidence="2 3" key="1">
    <citation type="journal article" date="2019" name="Commun. Biol.">
        <title>The bagworm genome reveals a unique fibroin gene that provides high tensile strength.</title>
        <authorList>
            <person name="Kono N."/>
            <person name="Nakamura H."/>
            <person name="Ohtoshi R."/>
            <person name="Tomita M."/>
            <person name="Numata K."/>
            <person name="Arakawa K."/>
        </authorList>
    </citation>
    <scope>NUCLEOTIDE SEQUENCE [LARGE SCALE GENOMIC DNA]</scope>
</reference>
<evidence type="ECO:0000313" key="2">
    <source>
        <dbReference type="EMBL" id="GBP54247.1"/>
    </source>
</evidence>
<feature type="compositionally biased region" description="Gly residues" evidence="1">
    <location>
        <begin position="43"/>
        <end position="58"/>
    </location>
</feature>
<comment type="caution">
    <text evidence="2">The sequence shown here is derived from an EMBL/GenBank/DDBJ whole genome shotgun (WGS) entry which is preliminary data.</text>
</comment>
<proteinExistence type="predicted"/>
<accession>A0A4C1WVV3</accession>
<dbReference type="OrthoDB" id="616263at2759"/>
<keyword evidence="3" id="KW-1185">Reference proteome</keyword>
<dbReference type="EMBL" id="BGZK01000641">
    <property type="protein sequence ID" value="GBP54247.1"/>
    <property type="molecule type" value="Genomic_DNA"/>
</dbReference>
<evidence type="ECO:0008006" key="4">
    <source>
        <dbReference type="Google" id="ProtNLM"/>
    </source>
</evidence>
<dbReference type="AlphaFoldDB" id="A0A4C1WVV3"/>
<evidence type="ECO:0000313" key="3">
    <source>
        <dbReference type="Proteomes" id="UP000299102"/>
    </source>
</evidence>
<organism evidence="2 3">
    <name type="scientific">Eumeta variegata</name>
    <name type="common">Bagworm moth</name>
    <name type="synonym">Eumeta japonica</name>
    <dbReference type="NCBI Taxonomy" id="151549"/>
    <lineage>
        <taxon>Eukaryota</taxon>
        <taxon>Metazoa</taxon>
        <taxon>Ecdysozoa</taxon>
        <taxon>Arthropoda</taxon>
        <taxon>Hexapoda</taxon>
        <taxon>Insecta</taxon>
        <taxon>Pterygota</taxon>
        <taxon>Neoptera</taxon>
        <taxon>Endopterygota</taxon>
        <taxon>Lepidoptera</taxon>
        <taxon>Glossata</taxon>
        <taxon>Ditrysia</taxon>
        <taxon>Tineoidea</taxon>
        <taxon>Psychidae</taxon>
        <taxon>Oiketicinae</taxon>
        <taxon>Eumeta</taxon>
    </lineage>
</organism>
<dbReference type="Proteomes" id="UP000299102">
    <property type="component" value="Unassembled WGS sequence"/>
</dbReference>
<feature type="region of interest" description="Disordered" evidence="1">
    <location>
        <begin position="42"/>
        <end position="86"/>
    </location>
</feature>
<gene>
    <name evidence="2" type="ORF">EVAR_43272_1</name>
</gene>
<evidence type="ECO:0000256" key="1">
    <source>
        <dbReference type="SAM" id="MobiDB-lite"/>
    </source>
</evidence>
<sequence>MNLAMVALFTDKVDAILEKEEQNRHIYSYDIAEELGIDHKTGGRGAGAGRAAGGGRGAGTMRQFVPHSPSEKQTPCDGCPRDSTPV</sequence>
<name>A0A4C1WVV3_EUMVA</name>
<protein>
    <recommendedName>
        <fullName evidence="4">Mariner Mos1 transposase</fullName>
    </recommendedName>
</protein>